<evidence type="ECO:0000259" key="5">
    <source>
        <dbReference type="SMART" id="SM00912"/>
    </source>
</evidence>
<name>A0A759RTZ7_SALER</name>
<dbReference type="GO" id="GO:0005576">
    <property type="term" value="C:extracellular region"/>
    <property type="evidence" value="ECO:0007669"/>
    <property type="project" value="UniProtKB-SubCell"/>
</dbReference>
<dbReference type="SUPFAM" id="SSF51126">
    <property type="entry name" value="Pectin lyase-like"/>
    <property type="match status" value="1"/>
</dbReference>
<dbReference type="AlphaFoldDB" id="A0A759RTZ7"/>
<evidence type="ECO:0000313" key="6">
    <source>
        <dbReference type="EMBL" id="HAG1966957.1"/>
    </source>
</evidence>
<organism evidence="6">
    <name type="scientific">Salmonella enterica</name>
    <name type="common">Salmonella choleraesuis</name>
    <dbReference type="NCBI Taxonomy" id="28901"/>
    <lineage>
        <taxon>Bacteria</taxon>
        <taxon>Pseudomonadati</taxon>
        <taxon>Pseudomonadota</taxon>
        <taxon>Gammaproteobacteria</taxon>
        <taxon>Enterobacterales</taxon>
        <taxon>Enterobacteriaceae</taxon>
        <taxon>Salmonella</taxon>
    </lineage>
</organism>
<dbReference type="EMBL" id="DAAXPA010000030">
    <property type="protein sequence ID" value="HAG1966957.1"/>
    <property type="molecule type" value="Genomic_DNA"/>
</dbReference>
<sequence length="1048" mass="105758">MNKIYKLKYDRRRNQVVAVSELTAGAGKESTGQVAALAGLTDMCSFRKLLGTLTPLAFLTGLVMSLLPGIALANPDLPTGGQIVAGQGSISTNGNQMTISQNTHGLVTNWNTFDVGQNHTVQFVQPDSSAVALNRVTGGHESQILGTLTANGQVMLVNPAGVMFGKGATVNTAGLVASTKNISNADFMAGHYTFSGGSDAGAEVVNQGNLTTTKGGFIVLAADRVKNSGTIITPGGKTVLAAGDKVTLQLDNTGLASVSVSGGVVNALVENSGLLSATDGRVYLTARGKDMLLNTVVNNTGTVEASGLSGHGGEIVLNGGDSGVVNQSGQLLADSHAGPGGKITVEGQNIHLAANSRTSATGKTGGGEVYVGGGWQGKDSRIGNASKVVMDRSATVDVSATDAGRGGTAVLWSDDYTNFRGTILAKGGALAGDGGRVETSSHKNLQAFGDVDTSASAGHGGNWLLDPLDVTIVSGDTNTSVTESGKGSGAALDTDTDHIFSPSASGARVSAQKISDQLNNGTSVTVDTHADGQEQGSITFAKDASIKKTTAGDATLTLKADKDITFVNRGWSNPSKPAGAIAATTGKLNLNLLTGNSGQNGNISAGNYVHFLLNDGAFYAGPASGTSGITSVDFANGNIITAGDITLNTSGGITGNYYTLNATRDLTVKGPLSVRSGFGINSDIKAGGHLNITADSGGISFDTSRQDGGGGQINIEGDKGVHIQAKNGGLVMNAADKTKNAINVSSDNGSVVLGGKIQDGTDGLSLTNVGITSKDKTTIDGTTFWGNAALLSGLNITAGGDVNINGIAPGRASAQGVNLSGSSITSTTGNITVTGSAATDKSHPGISTLTVSNSNFKANGTTGRIVLNGTTETTTGVKVAGSSFSAASMEVKGVATKQGTGFALTNSHLLDGLADLKKVTFSSAGSAAGATNTLDSSIVTADNRDTLLAWHPENVTQIDMGRIPIFDDTAETAKGWVANFTSDSTPNGGWIFDNTMVTAGGAVDLKGAGFTNSKINVSDGDFSLTNNGLVKLIHDTITVDKGGLTAHS</sequence>
<dbReference type="NCBIfam" id="TIGR01901">
    <property type="entry name" value="adhes_NPXG"/>
    <property type="match status" value="1"/>
</dbReference>
<feature type="domain" description="Filamentous haemagglutinin FhaB/tRNA nuclease CdiA-like TPS" evidence="5">
    <location>
        <begin position="74"/>
        <end position="186"/>
    </location>
</feature>
<reference evidence="6" key="1">
    <citation type="journal article" date="2018" name="Genome Biol.">
        <title>SKESA: strategic k-mer extension for scrupulous assemblies.</title>
        <authorList>
            <person name="Souvorov A."/>
            <person name="Agarwala R."/>
            <person name="Lipman D.J."/>
        </authorList>
    </citation>
    <scope>NUCLEOTIDE SEQUENCE</scope>
    <source>
        <strain evidence="6">MA.CK_97/00003274</strain>
    </source>
</reference>
<keyword evidence="4" id="KW-0472">Membrane</keyword>
<evidence type="ECO:0000256" key="1">
    <source>
        <dbReference type="ARBA" id="ARBA00004613"/>
    </source>
</evidence>
<evidence type="ECO:0000256" key="3">
    <source>
        <dbReference type="ARBA" id="ARBA00022729"/>
    </source>
</evidence>
<accession>A0A759RTZ7</accession>
<evidence type="ECO:0000256" key="4">
    <source>
        <dbReference type="SAM" id="Phobius"/>
    </source>
</evidence>
<dbReference type="Pfam" id="PF05860">
    <property type="entry name" value="TPS"/>
    <property type="match status" value="1"/>
</dbReference>
<dbReference type="PANTHER" id="PTHR12338">
    <property type="entry name" value="AUTOTRANSPORTER"/>
    <property type="match status" value="1"/>
</dbReference>
<feature type="non-terminal residue" evidence="6">
    <location>
        <position position="1048"/>
    </location>
</feature>
<keyword evidence="2" id="KW-0964">Secreted</keyword>
<feature type="transmembrane region" description="Helical" evidence="4">
    <location>
        <begin position="53"/>
        <end position="73"/>
    </location>
</feature>
<dbReference type="InterPro" id="IPR011050">
    <property type="entry name" value="Pectin_lyase_fold/virulence"/>
</dbReference>
<dbReference type="PANTHER" id="PTHR12338:SF8">
    <property type="entry name" value="HEME_HEMOPEXIN-BINDING PROTEIN"/>
    <property type="match status" value="1"/>
</dbReference>
<comment type="subcellular location">
    <subcellularLocation>
        <location evidence="1">Secreted</location>
    </subcellularLocation>
</comment>
<dbReference type="SMART" id="SM00912">
    <property type="entry name" value="Haemagg_act"/>
    <property type="match status" value="1"/>
</dbReference>
<gene>
    <name evidence="6" type="ORF">G8R56_005264</name>
</gene>
<comment type="caution">
    <text evidence="6">The sequence shown here is derived from an EMBL/GenBank/DDBJ whole genome shotgun (WGS) entry which is preliminary data.</text>
</comment>
<dbReference type="InterPro" id="IPR008638">
    <property type="entry name" value="FhaB/CdiA-like_TPS"/>
</dbReference>
<keyword evidence="4" id="KW-1133">Transmembrane helix</keyword>
<dbReference type="Gene3D" id="2.160.20.10">
    <property type="entry name" value="Single-stranded right-handed beta-helix, Pectin lyase-like"/>
    <property type="match status" value="1"/>
</dbReference>
<dbReference type="Pfam" id="PF13018">
    <property type="entry name" value="ESPR"/>
    <property type="match status" value="1"/>
</dbReference>
<reference evidence="6" key="2">
    <citation type="submission" date="2020-02" db="EMBL/GenBank/DDBJ databases">
        <authorList>
            <consortium name="NCBI Pathogen Detection Project"/>
        </authorList>
    </citation>
    <scope>NUCLEOTIDE SEQUENCE</scope>
    <source>
        <strain evidence="6">MA.CK_97/00003274</strain>
    </source>
</reference>
<keyword evidence="3" id="KW-0732">Signal</keyword>
<protein>
    <submittedName>
        <fullName evidence="6">Filamentous hemagglutinin N-terminal domain-containing protein</fullName>
    </submittedName>
</protein>
<proteinExistence type="predicted"/>
<dbReference type="InterPro" id="IPR024973">
    <property type="entry name" value="ESPR"/>
</dbReference>
<dbReference type="InterPro" id="IPR012334">
    <property type="entry name" value="Pectin_lyas_fold"/>
</dbReference>
<dbReference type="InterPro" id="IPR050909">
    <property type="entry name" value="Bact_Autotransporter_VF"/>
</dbReference>
<keyword evidence="4" id="KW-0812">Transmembrane</keyword>
<evidence type="ECO:0000256" key="2">
    <source>
        <dbReference type="ARBA" id="ARBA00022525"/>
    </source>
</evidence>